<gene>
    <name evidence="2" type="ORF">NSPWAT_1112</name>
</gene>
<keyword evidence="1" id="KW-0812">Transmembrane</keyword>
<keyword evidence="3" id="KW-1185">Reference proteome</keyword>
<evidence type="ECO:0000313" key="2">
    <source>
        <dbReference type="EMBL" id="CAI2717971.1"/>
    </source>
</evidence>
<dbReference type="EMBL" id="OX336137">
    <property type="protein sequence ID" value="CAI2717971.1"/>
    <property type="molecule type" value="Genomic_DNA"/>
</dbReference>
<feature type="transmembrane region" description="Helical" evidence="1">
    <location>
        <begin position="71"/>
        <end position="92"/>
    </location>
</feature>
<proteinExistence type="predicted"/>
<organism evidence="2 3">
    <name type="scientific">Nitrospina watsonii</name>
    <dbReference type="NCBI Taxonomy" id="1323948"/>
    <lineage>
        <taxon>Bacteria</taxon>
        <taxon>Pseudomonadati</taxon>
        <taxon>Nitrospinota/Tectimicrobiota group</taxon>
        <taxon>Nitrospinota</taxon>
        <taxon>Nitrospinia</taxon>
        <taxon>Nitrospinales</taxon>
        <taxon>Nitrospinaceae</taxon>
        <taxon>Nitrospina</taxon>
    </lineage>
</organism>
<reference evidence="2 3" key="1">
    <citation type="submission" date="2022-09" db="EMBL/GenBank/DDBJ databases">
        <authorList>
            <person name="Kop L."/>
        </authorList>
    </citation>
    <scope>NUCLEOTIDE SEQUENCE [LARGE SCALE GENOMIC DNA]</scope>
    <source>
        <strain evidence="2 3">347</strain>
    </source>
</reference>
<dbReference type="Proteomes" id="UP001157733">
    <property type="component" value="Chromosome"/>
</dbReference>
<evidence type="ECO:0000256" key="1">
    <source>
        <dbReference type="SAM" id="Phobius"/>
    </source>
</evidence>
<protein>
    <submittedName>
        <fullName evidence="2">Uncharacterized protein</fullName>
    </submittedName>
</protein>
<sequence>MFTQPQTFIVSLMFLSGLLFLGLNFIAHSMVFPGPKGSKRKGYMLIVTVLLALLVVQQHRLMVALEFPPAAAQQIILIGFAVPVFLLSLVYYRIKRSRLEKDPD</sequence>
<name>A0ABN8W188_9BACT</name>
<accession>A0ABN8W188</accession>
<feature type="transmembrane region" description="Helical" evidence="1">
    <location>
        <begin position="6"/>
        <end position="30"/>
    </location>
</feature>
<keyword evidence="1" id="KW-1133">Transmembrane helix</keyword>
<keyword evidence="1" id="KW-0472">Membrane</keyword>
<evidence type="ECO:0000313" key="3">
    <source>
        <dbReference type="Proteomes" id="UP001157733"/>
    </source>
</evidence>